<dbReference type="PANTHER" id="PTHR45784:SF3">
    <property type="entry name" value="C-TYPE LECTIN DOMAIN FAMILY 4 MEMBER K-LIKE-RELATED"/>
    <property type="match status" value="1"/>
</dbReference>
<dbReference type="Gene3D" id="3.10.100.10">
    <property type="entry name" value="Mannose-Binding Protein A, subunit A"/>
    <property type="match status" value="1"/>
</dbReference>
<gene>
    <name evidence="2" type="ORF">P4O66_012624</name>
</gene>
<dbReference type="EMBL" id="JAROKS010000019">
    <property type="protein sequence ID" value="KAK1792707.1"/>
    <property type="molecule type" value="Genomic_DNA"/>
</dbReference>
<keyword evidence="3" id="KW-1185">Reference proteome</keyword>
<organism evidence="2 3">
    <name type="scientific">Electrophorus voltai</name>
    <dbReference type="NCBI Taxonomy" id="2609070"/>
    <lineage>
        <taxon>Eukaryota</taxon>
        <taxon>Metazoa</taxon>
        <taxon>Chordata</taxon>
        <taxon>Craniata</taxon>
        <taxon>Vertebrata</taxon>
        <taxon>Euteleostomi</taxon>
        <taxon>Actinopterygii</taxon>
        <taxon>Neopterygii</taxon>
        <taxon>Teleostei</taxon>
        <taxon>Ostariophysi</taxon>
        <taxon>Gymnotiformes</taxon>
        <taxon>Gymnotoidei</taxon>
        <taxon>Gymnotidae</taxon>
        <taxon>Electrophorus</taxon>
    </lineage>
</organism>
<proteinExistence type="predicted"/>
<dbReference type="PROSITE" id="PS50041">
    <property type="entry name" value="C_TYPE_LECTIN_2"/>
    <property type="match status" value="1"/>
</dbReference>
<evidence type="ECO:0000313" key="2">
    <source>
        <dbReference type="EMBL" id="KAK1792707.1"/>
    </source>
</evidence>
<comment type="caution">
    <text evidence="2">The sequence shown here is derived from an EMBL/GenBank/DDBJ whole genome shotgun (WGS) entry which is preliminary data.</text>
</comment>
<accession>A0AAD9DV17</accession>
<dbReference type="SUPFAM" id="SSF56436">
    <property type="entry name" value="C-type lectin-like"/>
    <property type="match status" value="1"/>
</dbReference>
<dbReference type="AlphaFoldDB" id="A0AAD9DV17"/>
<protein>
    <recommendedName>
        <fullName evidence="1">C-type lectin domain-containing protein</fullName>
    </recommendedName>
</protein>
<dbReference type="PANTHER" id="PTHR45784">
    <property type="entry name" value="C-TYPE LECTIN DOMAIN FAMILY 20 MEMBER A-RELATED"/>
    <property type="match status" value="1"/>
</dbReference>
<feature type="domain" description="C-type lectin" evidence="1">
    <location>
        <begin position="34"/>
        <end position="142"/>
    </location>
</feature>
<sequence>MVLISAAASSSLRREASPYHEALFHHRISLSLRYYLIQQETTWSAARAYYRASYGDLVTMESNSDVANLKNAEQSYFTSDTWIGMYNDITIWHWSLGNVPLGIMAAWALLQPDNIRGEELCGMIMKLGVWFDESYAEKKSFMHFSREEQRIICYGI</sequence>
<evidence type="ECO:0000313" key="3">
    <source>
        <dbReference type="Proteomes" id="UP001239994"/>
    </source>
</evidence>
<dbReference type="InterPro" id="IPR001304">
    <property type="entry name" value="C-type_lectin-like"/>
</dbReference>
<evidence type="ECO:0000259" key="1">
    <source>
        <dbReference type="PROSITE" id="PS50041"/>
    </source>
</evidence>
<name>A0AAD9DV17_9TELE</name>
<dbReference type="Proteomes" id="UP001239994">
    <property type="component" value="Unassembled WGS sequence"/>
</dbReference>
<dbReference type="InterPro" id="IPR016186">
    <property type="entry name" value="C-type_lectin-like/link_sf"/>
</dbReference>
<dbReference type="Pfam" id="PF00059">
    <property type="entry name" value="Lectin_C"/>
    <property type="match status" value="1"/>
</dbReference>
<reference evidence="2" key="1">
    <citation type="submission" date="2023-03" db="EMBL/GenBank/DDBJ databases">
        <title>Electrophorus voltai genome.</title>
        <authorList>
            <person name="Bian C."/>
        </authorList>
    </citation>
    <scope>NUCLEOTIDE SEQUENCE</scope>
    <source>
        <strain evidence="2">CB-2022</strain>
        <tissue evidence="2">Muscle</tissue>
    </source>
</reference>
<dbReference type="InterPro" id="IPR016187">
    <property type="entry name" value="CTDL_fold"/>
</dbReference>